<evidence type="ECO:0000259" key="3">
    <source>
        <dbReference type="Pfam" id="PF04536"/>
    </source>
</evidence>
<accession>A0A3D4VDJ8</accession>
<feature type="signal peptide" evidence="2">
    <location>
        <begin position="1"/>
        <end position="28"/>
    </location>
</feature>
<comment type="caution">
    <text evidence="4">The sequence shown here is derived from an EMBL/GenBank/DDBJ whole genome shotgun (WGS) entry which is preliminary data.</text>
</comment>
<organism evidence="4 5">
    <name type="scientific">Gemmatimonas aurantiaca</name>
    <dbReference type="NCBI Taxonomy" id="173480"/>
    <lineage>
        <taxon>Bacteria</taxon>
        <taxon>Pseudomonadati</taxon>
        <taxon>Gemmatimonadota</taxon>
        <taxon>Gemmatimonadia</taxon>
        <taxon>Gemmatimonadales</taxon>
        <taxon>Gemmatimonadaceae</taxon>
        <taxon>Gemmatimonas</taxon>
    </lineage>
</organism>
<dbReference type="AlphaFoldDB" id="A0A3D4VDJ8"/>
<dbReference type="InterPro" id="IPR007621">
    <property type="entry name" value="TPM_dom"/>
</dbReference>
<evidence type="ECO:0000256" key="2">
    <source>
        <dbReference type="SAM" id="SignalP"/>
    </source>
</evidence>
<dbReference type="PANTHER" id="PTHR30373:SF2">
    <property type="entry name" value="UPF0603 PROTEIN YGCG"/>
    <property type="match status" value="1"/>
</dbReference>
<evidence type="ECO:0000313" key="4">
    <source>
        <dbReference type="EMBL" id="HCT58802.1"/>
    </source>
</evidence>
<feature type="chain" id="PRO_5017789767" evidence="2">
    <location>
        <begin position="29"/>
        <end position="287"/>
    </location>
</feature>
<dbReference type="EMBL" id="DPIY01000011">
    <property type="protein sequence ID" value="HCT58802.1"/>
    <property type="molecule type" value="Genomic_DNA"/>
</dbReference>
<protein>
    <submittedName>
        <fullName evidence="4">TPM domain-containing protein</fullName>
    </submittedName>
</protein>
<name>A0A3D4VDJ8_9BACT</name>
<evidence type="ECO:0000256" key="1">
    <source>
        <dbReference type="SAM" id="Phobius"/>
    </source>
</evidence>
<dbReference type="Pfam" id="PF04536">
    <property type="entry name" value="TPM_phosphatase"/>
    <property type="match status" value="1"/>
</dbReference>
<feature type="domain" description="TPM" evidence="3">
    <location>
        <begin position="47"/>
        <end position="181"/>
    </location>
</feature>
<dbReference type="PANTHER" id="PTHR30373">
    <property type="entry name" value="UPF0603 PROTEIN YGCG"/>
    <property type="match status" value="1"/>
</dbReference>
<feature type="transmembrane region" description="Helical" evidence="1">
    <location>
        <begin position="209"/>
        <end position="227"/>
    </location>
</feature>
<reference evidence="4 5" key="1">
    <citation type="journal article" date="2018" name="Nat. Biotechnol.">
        <title>A standardized bacterial taxonomy based on genome phylogeny substantially revises the tree of life.</title>
        <authorList>
            <person name="Parks D.H."/>
            <person name="Chuvochina M."/>
            <person name="Waite D.W."/>
            <person name="Rinke C."/>
            <person name="Skarshewski A."/>
            <person name="Chaumeil P.A."/>
            <person name="Hugenholtz P."/>
        </authorList>
    </citation>
    <scope>NUCLEOTIDE SEQUENCE [LARGE SCALE GENOMIC DNA]</scope>
    <source>
        <strain evidence="4">UBA8844</strain>
    </source>
</reference>
<keyword evidence="1" id="KW-0472">Membrane</keyword>
<keyword evidence="1" id="KW-1133">Transmembrane helix</keyword>
<gene>
    <name evidence="4" type="ORF">DGD08_16495</name>
</gene>
<dbReference type="Gene3D" id="3.10.310.50">
    <property type="match status" value="1"/>
</dbReference>
<proteinExistence type="predicted"/>
<keyword evidence="1" id="KW-0812">Transmembrane</keyword>
<evidence type="ECO:0000313" key="5">
    <source>
        <dbReference type="Proteomes" id="UP000264071"/>
    </source>
</evidence>
<sequence>MVMNSLRRSFGALTLVAALLVASTGPFVATVAAQAPNTALPQPVGYVNDFARVLAPEASGQIESLAQRVHAATRGDMVVVTLPDLGGRPVEEVALRLGREWKVGSDAQVGDAARNAGVIILLVPKETSTDGRGYCRVETGQGAEGFITDATAGALCRSVTPLFQARDYSGALVQLSAQVADRYARAFGVTLDGLPEPQRARRRTNDEDSPFATIVLIVIIVIVVSSMNGRRRGCVGCIPLPIPGGPMMGGGGHGSWGGGGFGGGGGGGFGGFGGGGGFSGGGGGSNW</sequence>
<dbReference type="Proteomes" id="UP000264071">
    <property type="component" value="Unassembled WGS sequence"/>
</dbReference>
<keyword evidence="2" id="KW-0732">Signal</keyword>